<protein>
    <submittedName>
        <fullName evidence="2">Uncharacterized protein</fullName>
    </submittedName>
</protein>
<accession>A0A7H0HJA7</accession>
<evidence type="ECO:0000313" key="2">
    <source>
        <dbReference type="EMBL" id="QNP60623.1"/>
    </source>
</evidence>
<dbReference type="AlphaFoldDB" id="A0A7H0HJA7"/>
<organism evidence="2 3">
    <name type="scientific">Paenacidovorax monticola</name>
    <dbReference type="NCBI Taxonomy" id="1926868"/>
    <lineage>
        <taxon>Bacteria</taxon>
        <taxon>Pseudomonadati</taxon>
        <taxon>Pseudomonadota</taxon>
        <taxon>Betaproteobacteria</taxon>
        <taxon>Burkholderiales</taxon>
        <taxon>Comamonadaceae</taxon>
        <taxon>Paenacidovorax</taxon>
    </lineage>
</organism>
<evidence type="ECO:0000313" key="3">
    <source>
        <dbReference type="Proteomes" id="UP000516057"/>
    </source>
</evidence>
<keyword evidence="3" id="KW-1185">Reference proteome</keyword>
<feature type="compositionally biased region" description="Low complexity" evidence="1">
    <location>
        <begin position="1"/>
        <end position="24"/>
    </location>
</feature>
<dbReference type="EMBL" id="CP060790">
    <property type="protein sequence ID" value="QNP60623.1"/>
    <property type="molecule type" value="Genomic_DNA"/>
</dbReference>
<dbReference type="RefSeq" id="WP_187737603.1">
    <property type="nucleotide sequence ID" value="NZ_CP060790.1"/>
</dbReference>
<reference evidence="2 3" key="1">
    <citation type="submission" date="2020-08" db="EMBL/GenBank/DDBJ databases">
        <title>Genome sequence of Acidovorax monticola KACC 19171T.</title>
        <authorList>
            <person name="Hyun D.-W."/>
            <person name="Bae J.-W."/>
        </authorList>
    </citation>
    <scope>NUCLEOTIDE SEQUENCE [LARGE SCALE GENOMIC DNA]</scope>
    <source>
        <strain evidence="2 3">KACC 19171</strain>
    </source>
</reference>
<dbReference type="Proteomes" id="UP000516057">
    <property type="component" value="Chromosome"/>
</dbReference>
<sequence length="151" mass="15411">MPTTAPAADTPATKAPAAAKPAKAAPRKPATKPAVKAAAKTAPAKAAKPTATALAKEAKAKKPKLVRDSFTIPKDEYAAIETLKLRTGQLAHTAKKSELLRAGLKLLAGLSDAALLQALQAVPSIKTGRPKAQAEESAPAQPATKGKNGRK</sequence>
<name>A0A7H0HJA7_9BURK</name>
<proteinExistence type="predicted"/>
<feature type="region of interest" description="Disordered" evidence="1">
    <location>
        <begin position="1"/>
        <end position="34"/>
    </location>
</feature>
<dbReference type="KEGG" id="amon:H9L24_07370"/>
<feature type="region of interest" description="Disordered" evidence="1">
    <location>
        <begin position="126"/>
        <end position="151"/>
    </location>
</feature>
<evidence type="ECO:0000256" key="1">
    <source>
        <dbReference type="SAM" id="MobiDB-lite"/>
    </source>
</evidence>
<gene>
    <name evidence="2" type="ORF">H9L24_07370</name>
</gene>